<dbReference type="RefSeq" id="WP_117399832.1">
    <property type="nucleotide sequence ID" value="NZ_QVNQ01000004.1"/>
</dbReference>
<evidence type="ECO:0000259" key="2">
    <source>
        <dbReference type="Pfam" id="PF08327"/>
    </source>
</evidence>
<sequence length="167" mass="18380">MTPTPTGRLLATATGSDLRMTRRFKAAIEDVWAGITEPERTARWFAHWSGEGGAGTTAKLTLTHEEGQPQSDLTIIACEPPRRLEVEAVDEYGRWHLEAHLAEADGETTLTFVHHLDPDTDASTTGPGWEYYLDRLTAVISGGPEPSFDDYYPGQAAYYKGLTAEEP</sequence>
<dbReference type="EMBL" id="QVNQ01000004">
    <property type="protein sequence ID" value="RFS84491.1"/>
    <property type="molecule type" value="Genomic_DNA"/>
</dbReference>
<dbReference type="InterPro" id="IPR013538">
    <property type="entry name" value="ASHA1/2-like_C"/>
</dbReference>
<dbReference type="Gene3D" id="3.30.530.20">
    <property type="match status" value="1"/>
</dbReference>
<dbReference type="SUPFAM" id="SSF55961">
    <property type="entry name" value="Bet v1-like"/>
    <property type="match status" value="1"/>
</dbReference>
<evidence type="ECO:0000313" key="4">
    <source>
        <dbReference type="Proteomes" id="UP000262882"/>
    </source>
</evidence>
<evidence type="ECO:0000256" key="1">
    <source>
        <dbReference type="ARBA" id="ARBA00006817"/>
    </source>
</evidence>
<comment type="caution">
    <text evidence="3">The sequence shown here is derived from an EMBL/GenBank/DDBJ whole genome shotgun (WGS) entry which is preliminary data.</text>
</comment>
<dbReference type="Pfam" id="PF08327">
    <property type="entry name" value="AHSA1"/>
    <property type="match status" value="1"/>
</dbReference>
<dbReference type="AlphaFoldDB" id="A0A372GGJ2"/>
<keyword evidence="4" id="KW-1185">Reference proteome</keyword>
<organism evidence="3 4">
    <name type="scientific">Actinomadura spongiicola</name>
    <dbReference type="NCBI Taxonomy" id="2303421"/>
    <lineage>
        <taxon>Bacteria</taxon>
        <taxon>Bacillati</taxon>
        <taxon>Actinomycetota</taxon>
        <taxon>Actinomycetes</taxon>
        <taxon>Streptosporangiales</taxon>
        <taxon>Thermomonosporaceae</taxon>
        <taxon>Actinomadura</taxon>
    </lineage>
</organism>
<dbReference type="Proteomes" id="UP000262882">
    <property type="component" value="Unassembled WGS sequence"/>
</dbReference>
<dbReference type="InterPro" id="IPR023393">
    <property type="entry name" value="START-like_dom_sf"/>
</dbReference>
<feature type="domain" description="Activator of Hsp90 ATPase homologue 1/2-like C-terminal" evidence="2">
    <location>
        <begin position="26"/>
        <end position="140"/>
    </location>
</feature>
<comment type="similarity">
    <text evidence="1">Belongs to the AHA1 family.</text>
</comment>
<name>A0A372GGJ2_9ACTN</name>
<proteinExistence type="inferred from homology"/>
<accession>A0A372GGJ2</accession>
<reference evidence="3 4" key="1">
    <citation type="submission" date="2018-08" db="EMBL/GenBank/DDBJ databases">
        <title>Actinomadura spongicola sp. nov., isolated from marine sponge Leucetta chagosensis.</title>
        <authorList>
            <person name="Li L."/>
            <person name="Lin H.W."/>
        </authorList>
    </citation>
    <scope>NUCLEOTIDE SEQUENCE [LARGE SCALE GENOMIC DNA]</scope>
    <source>
        <strain evidence="3 4">LHW52907</strain>
    </source>
</reference>
<gene>
    <name evidence="3" type="ORF">D0T12_12995</name>
</gene>
<dbReference type="OrthoDB" id="8117292at2"/>
<protein>
    <submittedName>
        <fullName evidence="3">ATPase</fullName>
    </submittedName>
</protein>
<dbReference type="CDD" id="cd08899">
    <property type="entry name" value="SRPBCC_CalC_Aha1-like_6"/>
    <property type="match status" value="1"/>
</dbReference>
<evidence type="ECO:0000313" key="3">
    <source>
        <dbReference type="EMBL" id="RFS84491.1"/>
    </source>
</evidence>